<evidence type="ECO:0000313" key="4">
    <source>
        <dbReference type="EMBL" id="CEG60343.1"/>
    </source>
</evidence>
<dbReference type="PATRIC" id="fig|451.8.peg.339"/>
<keyword evidence="7" id="KW-1185">Reference proteome</keyword>
<protein>
    <submittedName>
        <fullName evidence="4">Protein BolA</fullName>
    </submittedName>
    <submittedName>
        <fullName evidence="5">Transcriptional regulator, BolA protein family</fullName>
    </submittedName>
</protein>
<sequence length="104" mass="11984">MTRKERISQLISEELKPIFLEVVDESKNHHVPEGAETHFKLSIVTEKFIGLTKIARHRLINNLLIEERNKGLHALSMHLYTPEEWDKSGSIPNSPACRDGYRHG</sequence>
<dbReference type="PANTHER" id="PTHR46229">
    <property type="entry name" value="BOLA TRANSCRIPTION REGULATOR"/>
    <property type="match status" value="1"/>
</dbReference>
<accession>A0A098GCY7</accession>
<evidence type="ECO:0000313" key="5">
    <source>
        <dbReference type="EMBL" id="SCY55928.1"/>
    </source>
</evidence>
<dbReference type="STRING" id="451.B6N58_10350"/>
<dbReference type="GO" id="GO:0005829">
    <property type="term" value="C:cytosol"/>
    <property type="evidence" value="ECO:0007669"/>
    <property type="project" value="TreeGrafter"/>
</dbReference>
<dbReference type="InterPro" id="IPR036065">
    <property type="entry name" value="BolA-like_sf"/>
</dbReference>
<dbReference type="PIRSF" id="PIRSF003113">
    <property type="entry name" value="BolA"/>
    <property type="match status" value="1"/>
</dbReference>
<evidence type="ECO:0000313" key="6">
    <source>
        <dbReference type="Proteomes" id="UP000032414"/>
    </source>
</evidence>
<dbReference type="PANTHER" id="PTHR46229:SF2">
    <property type="entry name" value="BOLA-LIKE PROTEIN 1"/>
    <property type="match status" value="1"/>
</dbReference>
<evidence type="ECO:0000256" key="1">
    <source>
        <dbReference type="ARBA" id="ARBA00005578"/>
    </source>
</evidence>
<dbReference type="KEGG" id="tmc:LMI_1027"/>
<evidence type="ECO:0000256" key="2">
    <source>
        <dbReference type="RuleBase" id="RU003860"/>
    </source>
</evidence>
<dbReference type="OrthoDB" id="9801469at2"/>
<dbReference type="RefSeq" id="WP_045098773.1">
    <property type="nucleotide sequence ID" value="NZ_CP020614.1"/>
</dbReference>
<organism evidence="4 6">
    <name type="scientific">Legionella micdadei</name>
    <name type="common">Tatlockia micdadei</name>
    <dbReference type="NCBI Taxonomy" id="451"/>
    <lineage>
        <taxon>Bacteria</taxon>
        <taxon>Pseudomonadati</taxon>
        <taxon>Pseudomonadota</taxon>
        <taxon>Gammaproteobacteria</taxon>
        <taxon>Legionellales</taxon>
        <taxon>Legionellaceae</taxon>
        <taxon>Legionella</taxon>
    </lineage>
</organism>
<comment type="similarity">
    <text evidence="1 2">Belongs to the BolA/IbaG family.</text>
</comment>
<name>A0A098GCY7_LEGMI</name>
<reference evidence="5 7" key="3">
    <citation type="submission" date="2016-10" db="EMBL/GenBank/DDBJ databases">
        <authorList>
            <person name="Varghese N."/>
            <person name="Submissions S."/>
        </authorList>
    </citation>
    <scope>NUCLEOTIDE SEQUENCE [LARGE SCALE GENOMIC DNA]</scope>
    <source>
        <strain evidence="5 7">ATCC 33218</strain>
    </source>
</reference>
<dbReference type="Pfam" id="PF01722">
    <property type="entry name" value="BolA"/>
    <property type="match status" value="1"/>
</dbReference>
<dbReference type="EMBL" id="LN614830">
    <property type="protein sequence ID" value="CEG60343.1"/>
    <property type="molecule type" value="Genomic_DNA"/>
</dbReference>
<gene>
    <name evidence="4" type="primary">bolA</name>
    <name evidence="4" type="ORF">LMI_1027</name>
    <name evidence="5" type="ORF">SAMN02982997_02039</name>
</gene>
<dbReference type="AlphaFoldDB" id="A0A098GCY7"/>
<evidence type="ECO:0000313" key="7">
    <source>
        <dbReference type="Proteomes" id="UP000182998"/>
    </source>
</evidence>
<dbReference type="InterPro" id="IPR002634">
    <property type="entry name" value="BolA"/>
</dbReference>
<dbReference type="InterPro" id="IPR050961">
    <property type="entry name" value="BolA/IbaG_stress_morph_reg"/>
</dbReference>
<dbReference type="GO" id="GO:0006351">
    <property type="term" value="P:DNA-templated transcription"/>
    <property type="evidence" value="ECO:0007669"/>
    <property type="project" value="TreeGrafter"/>
</dbReference>
<proteinExistence type="inferred from homology"/>
<feature type="region of interest" description="Disordered" evidence="3">
    <location>
        <begin position="85"/>
        <end position="104"/>
    </location>
</feature>
<dbReference type="EMBL" id="FMVN01000010">
    <property type="protein sequence ID" value="SCY55928.1"/>
    <property type="molecule type" value="Genomic_DNA"/>
</dbReference>
<reference evidence="6" key="2">
    <citation type="submission" date="2014-09" db="EMBL/GenBank/DDBJ databases">
        <authorList>
            <person name="Gomez-Valero L."/>
        </authorList>
    </citation>
    <scope>NUCLEOTIDE SEQUENCE [LARGE SCALE GENOMIC DNA]</scope>
    <source>
        <strain evidence="6">ATCC33218</strain>
    </source>
</reference>
<dbReference type="HOGENOM" id="CLU_109462_3_1_6"/>
<dbReference type="Proteomes" id="UP000032414">
    <property type="component" value="Chromosome I"/>
</dbReference>
<dbReference type="Gene3D" id="3.30.300.90">
    <property type="entry name" value="BolA-like"/>
    <property type="match status" value="1"/>
</dbReference>
<evidence type="ECO:0000256" key="3">
    <source>
        <dbReference type="SAM" id="MobiDB-lite"/>
    </source>
</evidence>
<dbReference type="SUPFAM" id="SSF82657">
    <property type="entry name" value="BolA-like"/>
    <property type="match status" value="1"/>
</dbReference>
<dbReference type="Proteomes" id="UP000182998">
    <property type="component" value="Unassembled WGS sequence"/>
</dbReference>
<reference evidence="4" key="1">
    <citation type="submission" date="2014-09" db="EMBL/GenBank/DDBJ databases">
        <authorList>
            <person name="GOMEZ-VALERO Laura"/>
        </authorList>
    </citation>
    <scope>NUCLEOTIDE SEQUENCE</scope>
    <source>
        <strain evidence="4">ATCC33218</strain>
    </source>
</reference>